<dbReference type="PANTHER" id="PTHR35936:SF17">
    <property type="entry name" value="ARGININE-BINDING EXTRACELLULAR PROTEIN ARTP"/>
    <property type="match status" value="1"/>
</dbReference>
<keyword evidence="1 2" id="KW-0732">Signal</keyword>
<dbReference type="Gene3D" id="3.40.190.10">
    <property type="entry name" value="Periplasmic binding protein-like II"/>
    <property type="match status" value="2"/>
</dbReference>
<evidence type="ECO:0000256" key="1">
    <source>
        <dbReference type="ARBA" id="ARBA00022729"/>
    </source>
</evidence>
<dbReference type="PANTHER" id="PTHR35936">
    <property type="entry name" value="MEMBRANE-BOUND LYTIC MUREIN TRANSGLYCOSYLASE F"/>
    <property type="match status" value="1"/>
</dbReference>
<feature type="chain" id="PRO_5045797413" evidence="2">
    <location>
        <begin position="26"/>
        <end position="325"/>
    </location>
</feature>
<dbReference type="RefSeq" id="WP_201943441.1">
    <property type="nucleotide sequence ID" value="NZ_JAERRJ010000001.1"/>
</dbReference>
<dbReference type="InterPro" id="IPR006311">
    <property type="entry name" value="TAT_signal"/>
</dbReference>
<dbReference type="SMART" id="SM00062">
    <property type="entry name" value="PBPb"/>
    <property type="match status" value="1"/>
</dbReference>
<feature type="domain" description="Solute-binding protein family 3/N-terminal" evidence="3">
    <location>
        <begin position="74"/>
        <end position="307"/>
    </location>
</feature>
<dbReference type="CDD" id="cd01004">
    <property type="entry name" value="PBP2_MidA_like"/>
    <property type="match status" value="1"/>
</dbReference>
<dbReference type="SUPFAM" id="SSF53850">
    <property type="entry name" value="Periplasmic binding protein-like II"/>
    <property type="match status" value="1"/>
</dbReference>
<gene>
    <name evidence="4" type="ORF">JK358_03630</name>
</gene>
<comment type="caution">
    <text evidence="4">The sequence shown here is derived from an EMBL/GenBank/DDBJ whole genome shotgun (WGS) entry which is preliminary data.</text>
</comment>
<proteinExistence type="predicted"/>
<dbReference type="Pfam" id="PF00497">
    <property type="entry name" value="SBP_bac_3"/>
    <property type="match status" value="1"/>
</dbReference>
<reference evidence="4 5" key="1">
    <citation type="submission" date="2021-01" db="EMBL/GenBank/DDBJ databases">
        <title>WGS of actinomycetes isolated from Thailand.</title>
        <authorList>
            <person name="Thawai C."/>
        </authorList>
    </citation>
    <scope>NUCLEOTIDE SEQUENCE [LARGE SCALE GENOMIC DNA]</scope>
    <source>
        <strain evidence="4 5">LPG 2</strain>
    </source>
</reference>
<dbReference type="InterPro" id="IPR001638">
    <property type="entry name" value="Solute-binding_3/MltF_N"/>
</dbReference>
<sequence length="325" mass="35041">MSLSSRRRRITAVAALAVLSLFAGACGNAEGGSDVATANGVSYDLSPEQPGRVHAQRVDEIAALVPQAIRDRGTLVVTGSAGAAPPLRFYATDDKTVVGSEIDFAAVIADVLGLKLDARVADWAQNFVKVDSGEVDLFVSNVTVTEERKEKYDFATYRQDRIALEIPEAATWTYTDRKSLAGKKIGVGSGTNQEQLLVKWNEENVAEGLPRIEIQYFQQVTDYYLGLSSGRLDGYIGPNPTAQYHAATAKQTKVIQTFSGAGDVLQAEIAVLTKKDNGLVTAIHKALQQLISDGTYQQVIDRWGLKTEAVSESRVNPPGLPKKKG</sequence>
<organism evidence="4 5">
    <name type="scientific">Nocardia acididurans</name>
    <dbReference type="NCBI Taxonomy" id="2802282"/>
    <lineage>
        <taxon>Bacteria</taxon>
        <taxon>Bacillati</taxon>
        <taxon>Actinomycetota</taxon>
        <taxon>Actinomycetes</taxon>
        <taxon>Mycobacteriales</taxon>
        <taxon>Nocardiaceae</taxon>
        <taxon>Nocardia</taxon>
    </lineage>
</organism>
<accession>A0ABS1LZJ0</accession>
<dbReference type="EMBL" id="JAERRJ010000001">
    <property type="protein sequence ID" value="MBL1073476.1"/>
    <property type="molecule type" value="Genomic_DNA"/>
</dbReference>
<dbReference type="PROSITE" id="PS51257">
    <property type="entry name" value="PROKAR_LIPOPROTEIN"/>
    <property type="match status" value="1"/>
</dbReference>
<name>A0ABS1LZJ0_9NOCA</name>
<evidence type="ECO:0000259" key="3">
    <source>
        <dbReference type="SMART" id="SM00062"/>
    </source>
</evidence>
<dbReference type="Proteomes" id="UP000602198">
    <property type="component" value="Unassembled WGS sequence"/>
</dbReference>
<evidence type="ECO:0000313" key="4">
    <source>
        <dbReference type="EMBL" id="MBL1073476.1"/>
    </source>
</evidence>
<keyword evidence="5" id="KW-1185">Reference proteome</keyword>
<evidence type="ECO:0000256" key="2">
    <source>
        <dbReference type="SAM" id="SignalP"/>
    </source>
</evidence>
<protein>
    <submittedName>
        <fullName evidence="4">ABC transporter substrate-binding protein</fullName>
    </submittedName>
</protein>
<evidence type="ECO:0000313" key="5">
    <source>
        <dbReference type="Proteomes" id="UP000602198"/>
    </source>
</evidence>
<feature type="signal peptide" evidence="2">
    <location>
        <begin position="1"/>
        <end position="25"/>
    </location>
</feature>
<dbReference type="PROSITE" id="PS51318">
    <property type="entry name" value="TAT"/>
    <property type="match status" value="1"/>
</dbReference>